<evidence type="ECO:0000313" key="1">
    <source>
        <dbReference type="EMBL" id="MDC0717749.1"/>
    </source>
</evidence>
<dbReference type="RefSeq" id="WP_272086233.1">
    <property type="nucleotide sequence ID" value="NZ_JAQNDL010000001.1"/>
</dbReference>
<name>A0ABT5DVT6_9BACT</name>
<reference evidence="1 2" key="1">
    <citation type="submission" date="2022-11" db="EMBL/GenBank/DDBJ databases">
        <title>Minimal conservation of predation-associated metabolite biosynthetic gene clusters underscores biosynthetic potential of Myxococcota including descriptions for ten novel species: Archangium lansinium sp. nov., Myxococcus landrumus sp. nov., Nannocystis bai.</title>
        <authorList>
            <person name="Ahearne A."/>
            <person name="Stevens C."/>
            <person name="Dowd S."/>
        </authorList>
    </citation>
    <scope>NUCLEOTIDE SEQUENCE [LARGE SCALE GENOMIC DNA]</scope>
    <source>
        <strain evidence="1 2">BB15-2</strain>
    </source>
</reference>
<dbReference type="Proteomes" id="UP001221686">
    <property type="component" value="Unassembled WGS sequence"/>
</dbReference>
<protein>
    <recommendedName>
        <fullName evidence="3">Lipoprotein</fullName>
    </recommendedName>
</protein>
<keyword evidence="2" id="KW-1185">Reference proteome</keyword>
<dbReference type="PROSITE" id="PS51257">
    <property type="entry name" value="PROKAR_LIPOPROTEIN"/>
    <property type="match status" value="1"/>
</dbReference>
<proteinExistence type="predicted"/>
<organism evidence="1 2">
    <name type="scientific">Nannocystis bainbridge</name>
    <dbReference type="NCBI Taxonomy" id="2995303"/>
    <lineage>
        <taxon>Bacteria</taxon>
        <taxon>Pseudomonadati</taxon>
        <taxon>Myxococcota</taxon>
        <taxon>Polyangia</taxon>
        <taxon>Nannocystales</taxon>
        <taxon>Nannocystaceae</taxon>
        <taxon>Nannocystis</taxon>
    </lineage>
</organism>
<accession>A0ABT5DVT6</accession>
<sequence>MQGRTCLLAVALVAACHEQMPETEVVHGDLVDYHYSLGLELCGGTVASYDATARRAAELLDLSVERLKQVAYYWLTEVDYAAVWAEDPFCAAAFGCAVGLRSAGHGAMSPHEIVHTIANQLNVSAAPFLAEGFADAVIDGPMEEGDPRPYMTLDRSGITDGAGYPVASRFVRYLLQVHGAERFAALYRDVPEASDLVDWDKAVRASYGVSLDALSEEYLAATECPSSLPSLPRLECDAPALMADLAGNFIWTSSLSCDDPEVLGGMQPPGEPIVFGETHLELRRTIEIAETGEYEISVVTPEGEGTRGQALIAECDGCAWLRGYNAVLEGSMTETHWLEPGRYSVVLRGFIEAETVEFRATRQ</sequence>
<dbReference type="EMBL" id="JAQNDL010000001">
    <property type="protein sequence ID" value="MDC0717749.1"/>
    <property type="molecule type" value="Genomic_DNA"/>
</dbReference>
<evidence type="ECO:0008006" key="3">
    <source>
        <dbReference type="Google" id="ProtNLM"/>
    </source>
</evidence>
<gene>
    <name evidence="1" type="ORF">POL25_12655</name>
</gene>
<comment type="caution">
    <text evidence="1">The sequence shown here is derived from an EMBL/GenBank/DDBJ whole genome shotgun (WGS) entry which is preliminary data.</text>
</comment>
<evidence type="ECO:0000313" key="2">
    <source>
        <dbReference type="Proteomes" id="UP001221686"/>
    </source>
</evidence>